<comment type="function">
    <text evidence="9 10">Component of the Mediator complex, a coactivator involved in the regulated transcription of nearly all RNA polymerase II-dependent genes. Mediator functions as a bridge to convey information from gene-specific regulatory proteins to the basal RNA polymerase II transcription machinery. Mediator is recruited to promoters by direct interactions with regulatory proteins and serves as a scaffold for the assembly of a functional preinitiation complex with RNA polymerase II and the general transcription factors.</text>
</comment>
<keyword evidence="6 10" id="KW-0010">Activator</keyword>
<evidence type="ECO:0000256" key="3">
    <source>
        <dbReference type="ARBA" id="ARBA00011837"/>
    </source>
</evidence>
<name>A0AAN7T1U5_9EURO</name>
<dbReference type="Gene3D" id="6.10.280.10">
    <property type="entry name" value="Mediator complex, subunit Med21"/>
    <property type="match status" value="1"/>
</dbReference>
<dbReference type="PANTHER" id="PTHR13381:SF0">
    <property type="entry name" value="MEDIATOR OF RNA POLYMERASE II TRANSCRIPTION SUBUNIT 21"/>
    <property type="match status" value="1"/>
</dbReference>
<dbReference type="GO" id="GO:0016592">
    <property type="term" value="C:mediator complex"/>
    <property type="evidence" value="ECO:0007669"/>
    <property type="project" value="UniProtKB-UniRule"/>
</dbReference>
<feature type="coiled-coil region" evidence="11">
    <location>
        <begin position="111"/>
        <end position="145"/>
    </location>
</feature>
<keyword evidence="7 10" id="KW-0804">Transcription</keyword>
<evidence type="ECO:0000256" key="5">
    <source>
        <dbReference type="ARBA" id="ARBA00023015"/>
    </source>
</evidence>
<dbReference type="PANTHER" id="PTHR13381">
    <property type="entry name" value="RNA POLYMERASE II HOLOENZYME COMPONENT SRB7"/>
    <property type="match status" value="1"/>
</dbReference>
<evidence type="ECO:0000256" key="1">
    <source>
        <dbReference type="ARBA" id="ARBA00004123"/>
    </source>
</evidence>
<dbReference type="EMBL" id="JAVRRJ010000003">
    <property type="protein sequence ID" value="KAK5086958.1"/>
    <property type="molecule type" value="Genomic_DNA"/>
</dbReference>
<dbReference type="SUPFAM" id="SSF140718">
    <property type="entry name" value="Mediator hinge subcomplex-like"/>
    <property type="match status" value="1"/>
</dbReference>
<reference evidence="12 13" key="1">
    <citation type="submission" date="2023-08" db="EMBL/GenBank/DDBJ databases">
        <title>Black Yeasts Isolated from many extreme environments.</title>
        <authorList>
            <person name="Coleine C."/>
            <person name="Stajich J.E."/>
            <person name="Selbmann L."/>
        </authorList>
    </citation>
    <scope>NUCLEOTIDE SEQUENCE [LARGE SCALE GENOMIC DNA]</scope>
    <source>
        <strain evidence="12 13">CCFEE 5910</strain>
    </source>
</reference>
<evidence type="ECO:0000256" key="4">
    <source>
        <dbReference type="ARBA" id="ARBA00019691"/>
    </source>
</evidence>
<dbReference type="Proteomes" id="UP001309876">
    <property type="component" value="Unassembled WGS sequence"/>
</dbReference>
<evidence type="ECO:0000256" key="9">
    <source>
        <dbReference type="ARBA" id="ARBA00025687"/>
    </source>
</evidence>
<comment type="similarity">
    <text evidence="2 10">Belongs to the Mediator complex subunit 21 family.</text>
</comment>
<comment type="caution">
    <text evidence="12">The sequence shown here is derived from an EMBL/GenBank/DDBJ whole genome shotgun (WGS) entry which is preliminary data.</text>
</comment>
<dbReference type="InterPro" id="IPR021384">
    <property type="entry name" value="Mediator_Med21"/>
</dbReference>
<keyword evidence="11" id="KW-0175">Coiled coil</keyword>
<evidence type="ECO:0000256" key="6">
    <source>
        <dbReference type="ARBA" id="ARBA00023159"/>
    </source>
</evidence>
<organism evidence="12 13">
    <name type="scientific">Lithohypha guttulata</name>
    <dbReference type="NCBI Taxonomy" id="1690604"/>
    <lineage>
        <taxon>Eukaryota</taxon>
        <taxon>Fungi</taxon>
        <taxon>Dikarya</taxon>
        <taxon>Ascomycota</taxon>
        <taxon>Pezizomycotina</taxon>
        <taxon>Eurotiomycetes</taxon>
        <taxon>Chaetothyriomycetidae</taxon>
        <taxon>Chaetothyriales</taxon>
        <taxon>Trichomeriaceae</taxon>
        <taxon>Lithohypha</taxon>
    </lineage>
</organism>
<dbReference type="Pfam" id="PF11221">
    <property type="entry name" value="Med21"/>
    <property type="match status" value="1"/>
</dbReference>
<evidence type="ECO:0000256" key="8">
    <source>
        <dbReference type="ARBA" id="ARBA00023242"/>
    </source>
</evidence>
<evidence type="ECO:0000256" key="7">
    <source>
        <dbReference type="ARBA" id="ARBA00023163"/>
    </source>
</evidence>
<evidence type="ECO:0000313" key="13">
    <source>
        <dbReference type="Proteomes" id="UP001309876"/>
    </source>
</evidence>
<dbReference type="AlphaFoldDB" id="A0AAN7T1U5"/>
<comment type="subunit">
    <text evidence="3 10">Component of the Mediator complex.</text>
</comment>
<gene>
    <name evidence="12" type="primary">srb7</name>
    <name evidence="12" type="ORF">LTR05_004129</name>
</gene>
<keyword evidence="13" id="KW-1185">Reference proteome</keyword>
<evidence type="ECO:0000256" key="11">
    <source>
        <dbReference type="SAM" id="Coils"/>
    </source>
</evidence>
<accession>A0AAN7T1U5</accession>
<evidence type="ECO:0000256" key="10">
    <source>
        <dbReference type="RuleBase" id="RU366036"/>
    </source>
</evidence>
<comment type="subcellular location">
    <subcellularLocation>
        <location evidence="1 10">Nucleus</location>
    </subcellularLocation>
</comment>
<evidence type="ECO:0000313" key="12">
    <source>
        <dbReference type="EMBL" id="KAK5086958.1"/>
    </source>
</evidence>
<protein>
    <recommendedName>
        <fullName evidence="4 10">Mediator of RNA polymerase II transcription subunit 21</fullName>
    </recommendedName>
</protein>
<keyword evidence="8 10" id="KW-0539">Nucleus</keyword>
<keyword evidence="5 10" id="KW-0805">Transcription regulation</keyword>
<proteinExistence type="inferred from homology"/>
<dbReference type="InterPro" id="IPR037212">
    <property type="entry name" value="Med7/Med21-like"/>
</dbReference>
<dbReference type="GO" id="GO:0006357">
    <property type="term" value="P:regulation of transcription by RNA polymerase II"/>
    <property type="evidence" value="ECO:0007669"/>
    <property type="project" value="TreeGrafter"/>
</dbReference>
<evidence type="ECO:0000256" key="2">
    <source>
        <dbReference type="ARBA" id="ARBA00005770"/>
    </source>
</evidence>
<sequence>MTADVLTQLQIEYNKLAVQFFSTFSYLNQRHPLVAPPEIPGLRFTSQQLAPSGPGPEDTDWPTRVLAEFVLRPTDENTFKEAQQELANDLIFKTKQIQQLIARLPGIDHDEQQQAEEVQQLAAQVQEIEKARQAKRKEMRQLVKKLDAVIAAFLLEKGGVCDEDQGGRSTTG</sequence>
<dbReference type="GO" id="GO:0003712">
    <property type="term" value="F:transcription coregulator activity"/>
    <property type="evidence" value="ECO:0007669"/>
    <property type="project" value="TreeGrafter"/>
</dbReference>